<protein>
    <submittedName>
        <fullName evidence="7">L-xylulose/3-keto-L-gulonate kinase</fullName>
    </submittedName>
</protein>
<sequence>MTDYYLTVDNGGTNTKSIIFDSQGSQVACTSFSTPKIENISGYHEIDLELLWDKIADAIQETIQKAGIIASDIKAVTPVGHGKGLYVLDEHNRIFCHGILSTDNRATQIAEQFESRINEIYDISLQHIMPSQAPVLLNWMKVNEPAVYQNIGTVLSAKDFIRFKLTNCLAQEYGDASGNNFLNLSSKQYDKELFNFFGIPECLEKMPKLVKSTDIVGEITEAVAQKTGLNSGTPVTGGLFDIHACTLATGVLNTNTFSTIAGTWNINVYPSDKPSLIESNTMNSLFPTGQYLIESSSPTSAGNLEMILKLLMSEERNNAKNAGISLYEMLEKFLSETNANYAKTIFLPFLYGSNVNSTAEGAFLGIRSTTTKSELIRSVYEGIVFAHRQHIEQLISILGHRPQVIRLSGGATNSVSWVQIFADILKTPIELVDANELGGLGGAIVGAVATGYYATLSIAIQKMVSVIKRFEPSAHEASSYDQKYQVYRLAIRSCAPLWNSLNQTQKGLGQYEFTGNL</sequence>
<dbReference type="Gene3D" id="3.30.420.40">
    <property type="match status" value="2"/>
</dbReference>
<name>A0A1Z5I9M4_9LACO</name>
<dbReference type="PANTHER" id="PTHR43095:SF3">
    <property type="entry name" value="L-XYLULOSE_3-KETO-L-GULONATE KINASE"/>
    <property type="match status" value="1"/>
</dbReference>
<keyword evidence="8" id="KW-1185">Reference proteome</keyword>
<feature type="domain" description="Carbohydrate kinase FGGY N-terminal" evidence="5">
    <location>
        <begin position="4"/>
        <end position="245"/>
    </location>
</feature>
<evidence type="ECO:0000259" key="6">
    <source>
        <dbReference type="Pfam" id="PF02782"/>
    </source>
</evidence>
<organism evidence="7 8">
    <name type="scientific">Secundilactobacillus mixtipabuli</name>
    <dbReference type="NCBI Taxonomy" id="1435342"/>
    <lineage>
        <taxon>Bacteria</taxon>
        <taxon>Bacillati</taxon>
        <taxon>Bacillota</taxon>
        <taxon>Bacilli</taxon>
        <taxon>Lactobacillales</taxon>
        <taxon>Lactobacillaceae</taxon>
        <taxon>Secundilactobacillus</taxon>
    </lineage>
</organism>
<dbReference type="AlphaFoldDB" id="A0A1Z5I9M4"/>
<reference evidence="7 8" key="1">
    <citation type="submission" date="2015-11" db="EMBL/GenBank/DDBJ databases">
        <title>Draft genome sequences of new species of the genus Lactobacillus isolated from orchardgrass silage.</title>
        <authorList>
            <person name="Tohno M."/>
            <person name="Tanizawa Y."/>
            <person name="Arita M."/>
        </authorList>
    </citation>
    <scope>NUCLEOTIDE SEQUENCE [LARGE SCALE GENOMIC DNA]</scope>
    <source>
        <strain evidence="7 8">IWT30</strain>
    </source>
</reference>
<dbReference type="GO" id="GO:0016773">
    <property type="term" value="F:phosphotransferase activity, alcohol group as acceptor"/>
    <property type="evidence" value="ECO:0007669"/>
    <property type="project" value="InterPro"/>
</dbReference>
<dbReference type="SUPFAM" id="SSF53067">
    <property type="entry name" value="Actin-like ATPase domain"/>
    <property type="match status" value="2"/>
</dbReference>
<dbReference type="RefSeq" id="WP_089108323.1">
    <property type="nucleotide sequence ID" value="NZ_BCMF01000002.1"/>
</dbReference>
<dbReference type="PANTHER" id="PTHR43095">
    <property type="entry name" value="SUGAR KINASE"/>
    <property type="match status" value="1"/>
</dbReference>
<dbReference type="InterPro" id="IPR018485">
    <property type="entry name" value="FGGY_C"/>
</dbReference>
<dbReference type="CDD" id="cd07802">
    <property type="entry name" value="ASKHA_NBD_FGGY_EcLyxK-like"/>
    <property type="match status" value="1"/>
</dbReference>
<evidence type="ECO:0000256" key="4">
    <source>
        <dbReference type="RuleBase" id="RU003733"/>
    </source>
</evidence>
<evidence type="ECO:0000256" key="2">
    <source>
        <dbReference type="ARBA" id="ARBA00022679"/>
    </source>
</evidence>
<dbReference type="InterPro" id="IPR018484">
    <property type="entry name" value="FGGY_N"/>
</dbReference>
<comment type="caution">
    <text evidence="7">The sequence shown here is derived from an EMBL/GenBank/DDBJ whole genome shotgun (WGS) entry which is preliminary data.</text>
</comment>
<dbReference type="Proteomes" id="UP000198374">
    <property type="component" value="Unassembled WGS sequence"/>
</dbReference>
<dbReference type="InterPro" id="IPR000577">
    <property type="entry name" value="Carb_kinase_FGGY"/>
</dbReference>
<keyword evidence="2 4" id="KW-0808">Transferase</keyword>
<dbReference type="PROSITE" id="PS00445">
    <property type="entry name" value="FGGY_KINASES_2"/>
    <property type="match status" value="1"/>
</dbReference>
<feature type="domain" description="Carbohydrate kinase FGGY C-terminal" evidence="6">
    <location>
        <begin position="259"/>
        <end position="449"/>
    </location>
</feature>
<dbReference type="InterPro" id="IPR043129">
    <property type="entry name" value="ATPase_NBD"/>
</dbReference>
<proteinExistence type="inferred from homology"/>
<dbReference type="InterPro" id="IPR018483">
    <property type="entry name" value="Carb_kinase_FGGY_CS"/>
</dbReference>
<dbReference type="GO" id="GO:0005975">
    <property type="term" value="P:carbohydrate metabolic process"/>
    <property type="evidence" value="ECO:0007669"/>
    <property type="project" value="InterPro"/>
</dbReference>
<accession>A0A1Z5I9M4</accession>
<keyword evidence="3 4" id="KW-0418">Kinase</keyword>
<dbReference type="InterPro" id="IPR050406">
    <property type="entry name" value="FGGY_Carb_Kinase"/>
</dbReference>
<dbReference type="PIRSF" id="PIRSF000538">
    <property type="entry name" value="GlpK"/>
    <property type="match status" value="1"/>
</dbReference>
<dbReference type="OrthoDB" id="9805576at2"/>
<evidence type="ECO:0000259" key="5">
    <source>
        <dbReference type="Pfam" id="PF00370"/>
    </source>
</evidence>
<gene>
    <name evidence="7" type="ORF">IWT30_00451</name>
</gene>
<dbReference type="Pfam" id="PF02782">
    <property type="entry name" value="FGGY_C"/>
    <property type="match status" value="1"/>
</dbReference>
<evidence type="ECO:0000256" key="1">
    <source>
        <dbReference type="ARBA" id="ARBA00009156"/>
    </source>
</evidence>
<dbReference type="GO" id="GO:0016301">
    <property type="term" value="F:kinase activity"/>
    <property type="evidence" value="ECO:0007669"/>
    <property type="project" value="UniProtKB-KW"/>
</dbReference>
<evidence type="ECO:0000256" key="3">
    <source>
        <dbReference type="ARBA" id="ARBA00022777"/>
    </source>
</evidence>
<comment type="similarity">
    <text evidence="1 4">Belongs to the FGGY kinase family.</text>
</comment>
<dbReference type="Pfam" id="PF00370">
    <property type="entry name" value="FGGY_N"/>
    <property type="match status" value="1"/>
</dbReference>
<evidence type="ECO:0000313" key="7">
    <source>
        <dbReference type="EMBL" id="GAW98506.1"/>
    </source>
</evidence>
<evidence type="ECO:0000313" key="8">
    <source>
        <dbReference type="Proteomes" id="UP000198374"/>
    </source>
</evidence>
<dbReference type="EMBL" id="BCMF01000002">
    <property type="protein sequence ID" value="GAW98506.1"/>
    <property type="molecule type" value="Genomic_DNA"/>
</dbReference>